<feature type="transmembrane region" description="Helical" evidence="18">
    <location>
        <begin position="21"/>
        <end position="45"/>
    </location>
</feature>
<dbReference type="InterPro" id="IPR000462">
    <property type="entry name" value="CDP-OH_P_trans"/>
</dbReference>
<keyword evidence="7" id="KW-0444">Lipid biosynthesis</keyword>
<dbReference type="Proteomes" id="UP000241436">
    <property type="component" value="Unassembled WGS sequence"/>
</dbReference>
<feature type="transmembrane region" description="Helical" evidence="18">
    <location>
        <begin position="165"/>
        <end position="186"/>
    </location>
</feature>
<reference evidence="20" key="2">
    <citation type="journal article" date="2018" name="Environ. Microbiol.">
        <title>Bloom of a denitrifying methanotroph, 'Candidatus Methylomirabilis limnetica', in a deep stratified lake.</title>
        <authorList>
            <person name="Graf J.S."/>
            <person name="Mayr M.J."/>
            <person name="Marchant H.K."/>
            <person name="Tienken D."/>
            <person name="Hach P.F."/>
            <person name="Brand A."/>
            <person name="Schubert C.J."/>
            <person name="Kuypers M.M."/>
            <person name="Milucka J."/>
        </authorList>
    </citation>
    <scope>NUCLEOTIDE SEQUENCE [LARGE SCALE GENOMIC DNA]</scope>
    <source>
        <strain evidence="20">Zug</strain>
    </source>
</reference>
<evidence type="ECO:0000256" key="2">
    <source>
        <dbReference type="ARBA" id="ARBA00001936"/>
    </source>
</evidence>
<evidence type="ECO:0000256" key="11">
    <source>
        <dbReference type="ARBA" id="ARBA00022989"/>
    </source>
</evidence>
<dbReference type="InterPro" id="IPR043130">
    <property type="entry name" value="CDP-OH_PTrfase_TM_dom"/>
</dbReference>
<name>A0A2T4U163_9BACT</name>
<reference evidence="19 20" key="1">
    <citation type="submission" date="2017-09" db="EMBL/GenBank/DDBJ databases">
        <title>Bloom of a denitrifying methanotroph, Candidatus Methylomirabilis limnetica, in a deep stratified lake.</title>
        <authorList>
            <person name="Graf J.S."/>
            <person name="Marchant H.K."/>
            <person name="Tienken D."/>
            <person name="Hach P.F."/>
            <person name="Brand A."/>
            <person name="Schubert C.J."/>
            <person name="Kuypers M.M."/>
            <person name="Milucka J."/>
        </authorList>
    </citation>
    <scope>NUCLEOTIDE SEQUENCE [LARGE SCALE GENOMIC DNA]</scope>
    <source>
        <strain evidence="19 20">Zug</strain>
    </source>
</reference>
<keyword evidence="13 18" id="KW-0472">Membrane</keyword>
<dbReference type="EMBL" id="NVQC01000008">
    <property type="protein sequence ID" value="PTL37102.1"/>
    <property type="molecule type" value="Genomic_DNA"/>
</dbReference>
<feature type="transmembrane region" description="Helical" evidence="18">
    <location>
        <begin position="141"/>
        <end position="159"/>
    </location>
</feature>
<evidence type="ECO:0000256" key="1">
    <source>
        <dbReference type="ARBA" id="ARBA00000958"/>
    </source>
</evidence>
<keyword evidence="15" id="KW-0464">Manganese</keyword>
<keyword evidence="12" id="KW-0443">Lipid metabolism</keyword>
<keyword evidence="9 19" id="KW-0808">Transferase</keyword>
<evidence type="ECO:0000256" key="18">
    <source>
        <dbReference type="SAM" id="Phobius"/>
    </source>
</evidence>
<evidence type="ECO:0000256" key="10">
    <source>
        <dbReference type="ARBA" id="ARBA00022692"/>
    </source>
</evidence>
<evidence type="ECO:0000256" key="14">
    <source>
        <dbReference type="ARBA" id="ARBA00023209"/>
    </source>
</evidence>
<comment type="cofactor">
    <cofactor evidence="2">
        <name>Mn(2+)</name>
        <dbReference type="ChEBI" id="CHEBI:29035"/>
    </cofactor>
</comment>
<dbReference type="InterPro" id="IPR026027">
    <property type="entry name" value="PcS"/>
</dbReference>
<dbReference type="GO" id="GO:0050520">
    <property type="term" value="F:phosphatidylcholine synthase activity"/>
    <property type="evidence" value="ECO:0007669"/>
    <property type="project" value="UniProtKB-EC"/>
</dbReference>
<dbReference type="Pfam" id="PF01066">
    <property type="entry name" value="CDP-OH_P_transf"/>
    <property type="match status" value="1"/>
</dbReference>
<dbReference type="AlphaFoldDB" id="A0A2T4U163"/>
<evidence type="ECO:0000313" key="19">
    <source>
        <dbReference type="EMBL" id="PTL37102.1"/>
    </source>
</evidence>
<keyword evidence="14" id="KW-0594">Phospholipid biosynthesis</keyword>
<keyword evidence="20" id="KW-1185">Reference proteome</keyword>
<evidence type="ECO:0000256" key="6">
    <source>
        <dbReference type="ARBA" id="ARBA00022475"/>
    </source>
</evidence>
<evidence type="ECO:0000313" key="20">
    <source>
        <dbReference type="Proteomes" id="UP000241436"/>
    </source>
</evidence>
<protein>
    <recommendedName>
        <fullName evidence="5">Phosphatidylcholine synthase</fullName>
        <ecNumber evidence="4">2.7.8.24</ecNumber>
    </recommendedName>
    <alternativeName>
        <fullName evidence="17">CDP-diglyceride-choline O-phosphatidyltransferase</fullName>
    </alternativeName>
</protein>
<feature type="transmembrane region" description="Helical" evidence="18">
    <location>
        <begin position="222"/>
        <end position="245"/>
    </location>
</feature>
<keyword evidence="16" id="KW-1208">Phospholipid metabolism</keyword>
<evidence type="ECO:0000256" key="17">
    <source>
        <dbReference type="ARBA" id="ARBA00033321"/>
    </source>
</evidence>
<dbReference type="PIRSF" id="PIRSF000851">
    <property type="entry name" value="PcS"/>
    <property type="match status" value="1"/>
</dbReference>
<evidence type="ECO:0000256" key="12">
    <source>
        <dbReference type="ARBA" id="ARBA00023098"/>
    </source>
</evidence>
<evidence type="ECO:0000256" key="16">
    <source>
        <dbReference type="ARBA" id="ARBA00023264"/>
    </source>
</evidence>
<keyword evidence="8" id="KW-0997">Cell inner membrane</keyword>
<organism evidence="19 20">
    <name type="scientific">Candidatus Methylomirabilis limnetica</name>
    <dbReference type="NCBI Taxonomy" id="2033718"/>
    <lineage>
        <taxon>Bacteria</taxon>
        <taxon>Candidatus Methylomirabilota</taxon>
        <taxon>Candidatus Methylomirabilia</taxon>
        <taxon>Candidatus Methylomirabilales</taxon>
        <taxon>Candidatus Methylomirabilaceae</taxon>
        <taxon>Candidatus Methylomirabilis</taxon>
    </lineage>
</organism>
<comment type="subcellular location">
    <subcellularLocation>
        <location evidence="3">Cell inner membrane</location>
        <topology evidence="3">Multi-pass membrane protein</topology>
    </subcellularLocation>
</comment>
<evidence type="ECO:0000256" key="8">
    <source>
        <dbReference type="ARBA" id="ARBA00022519"/>
    </source>
</evidence>
<feature type="transmembrane region" description="Helical" evidence="18">
    <location>
        <begin position="94"/>
        <end position="120"/>
    </location>
</feature>
<evidence type="ECO:0000256" key="5">
    <source>
        <dbReference type="ARBA" id="ARBA00015623"/>
    </source>
</evidence>
<comment type="caution">
    <text evidence="19">The sequence shown here is derived from an EMBL/GenBank/DDBJ whole genome shotgun (WGS) entry which is preliminary data.</text>
</comment>
<sequence length="255" mass="28777">MERRRSDGKVGVKRGERARQRVIAWAVHMFTASGAVVGGWCLVAIHRGDYRGAFFGMVLAGVIDAADGPLARLARVKEVLPQFDGTKLDDIVDYLNYVVVPIVLIHAANLLPASVSIWMLPFPLLTSAYRFCHVSAKTPDHFFTGFPSYWNILAFYYYVWGSPLWFNAVFTLFAAIMVLVPIRYLYPSRTRILRPLTIGLGILWAVALLILLWQLPDPSPSLVAWSLLYPIYYTALSFALHWRLLQEGERTSSKA</sequence>
<dbReference type="GO" id="GO:0008654">
    <property type="term" value="P:phospholipid biosynthetic process"/>
    <property type="evidence" value="ECO:0007669"/>
    <property type="project" value="UniProtKB-KW"/>
</dbReference>
<dbReference type="EC" id="2.7.8.24" evidence="4"/>
<evidence type="ECO:0000256" key="15">
    <source>
        <dbReference type="ARBA" id="ARBA00023211"/>
    </source>
</evidence>
<evidence type="ECO:0000256" key="13">
    <source>
        <dbReference type="ARBA" id="ARBA00023136"/>
    </source>
</evidence>
<evidence type="ECO:0000256" key="7">
    <source>
        <dbReference type="ARBA" id="ARBA00022516"/>
    </source>
</evidence>
<evidence type="ECO:0000256" key="3">
    <source>
        <dbReference type="ARBA" id="ARBA00004429"/>
    </source>
</evidence>
<evidence type="ECO:0000256" key="4">
    <source>
        <dbReference type="ARBA" id="ARBA00013195"/>
    </source>
</evidence>
<keyword evidence="11 18" id="KW-1133">Transmembrane helix</keyword>
<evidence type="ECO:0000256" key="9">
    <source>
        <dbReference type="ARBA" id="ARBA00022679"/>
    </source>
</evidence>
<proteinExistence type="predicted"/>
<gene>
    <name evidence="19" type="ORF">CLG94_00795</name>
</gene>
<keyword evidence="10 18" id="KW-0812">Transmembrane</keyword>
<comment type="catalytic activity">
    <reaction evidence="1">
        <text>a CDP-1,2-diacyl-sn-glycerol + choline = a 1,2-diacyl-sn-glycero-3-phosphocholine + CMP + H(+)</text>
        <dbReference type="Rhea" id="RHEA:14597"/>
        <dbReference type="ChEBI" id="CHEBI:15354"/>
        <dbReference type="ChEBI" id="CHEBI:15378"/>
        <dbReference type="ChEBI" id="CHEBI:57643"/>
        <dbReference type="ChEBI" id="CHEBI:58332"/>
        <dbReference type="ChEBI" id="CHEBI:60377"/>
        <dbReference type="EC" id="2.7.8.24"/>
    </reaction>
</comment>
<keyword evidence="6" id="KW-1003">Cell membrane</keyword>
<dbReference type="GO" id="GO:0005886">
    <property type="term" value="C:plasma membrane"/>
    <property type="evidence" value="ECO:0007669"/>
    <property type="project" value="UniProtKB-SubCell"/>
</dbReference>
<dbReference type="Gene3D" id="1.20.120.1760">
    <property type="match status" value="1"/>
</dbReference>
<feature type="transmembrane region" description="Helical" evidence="18">
    <location>
        <begin position="198"/>
        <end position="216"/>
    </location>
</feature>
<accession>A0A2T4U163</accession>